<dbReference type="AlphaFoldDB" id="A0A540LEH3"/>
<accession>A0A540LEH3</accession>
<comment type="caution">
    <text evidence="1">The sequence shown here is derived from an EMBL/GenBank/DDBJ whole genome shotgun (WGS) entry which is preliminary data.</text>
</comment>
<dbReference type="EMBL" id="VIEB01000621">
    <property type="protein sequence ID" value="TQD84749.1"/>
    <property type="molecule type" value="Genomic_DNA"/>
</dbReference>
<name>A0A540LEH3_MALBA</name>
<dbReference type="Proteomes" id="UP000315295">
    <property type="component" value="Unassembled WGS sequence"/>
</dbReference>
<reference evidence="1 2" key="1">
    <citation type="journal article" date="2019" name="G3 (Bethesda)">
        <title>Sequencing of a Wild Apple (Malus baccata) Genome Unravels the Differences Between Cultivated and Wild Apple Species Regarding Disease Resistance and Cold Tolerance.</title>
        <authorList>
            <person name="Chen X."/>
        </authorList>
    </citation>
    <scope>NUCLEOTIDE SEQUENCE [LARGE SCALE GENOMIC DNA]</scope>
    <source>
        <strain evidence="2">cv. Shandingzi</strain>
        <tissue evidence="1">Leaves</tissue>
    </source>
</reference>
<keyword evidence="2" id="KW-1185">Reference proteome</keyword>
<gene>
    <name evidence="1" type="ORF">C1H46_029675</name>
</gene>
<proteinExistence type="predicted"/>
<evidence type="ECO:0000313" key="1">
    <source>
        <dbReference type="EMBL" id="TQD84749.1"/>
    </source>
</evidence>
<sequence>MMMVVNPGMHNFPYGNSLRQSGPFFHKSDIPQESLENDCLYLCENSLQQCDPFYYISDIQ</sequence>
<protein>
    <submittedName>
        <fullName evidence="1">Uncharacterized protein</fullName>
    </submittedName>
</protein>
<evidence type="ECO:0000313" key="2">
    <source>
        <dbReference type="Proteomes" id="UP000315295"/>
    </source>
</evidence>
<organism evidence="1 2">
    <name type="scientific">Malus baccata</name>
    <name type="common">Siberian crab apple</name>
    <name type="synonym">Pyrus baccata</name>
    <dbReference type="NCBI Taxonomy" id="106549"/>
    <lineage>
        <taxon>Eukaryota</taxon>
        <taxon>Viridiplantae</taxon>
        <taxon>Streptophyta</taxon>
        <taxon>Embryophyta</taxon>
        <taxon>Tracheophyta</taxon>
        <taxon>Spermatophyta</taxon>
        <taxon>Magnoliopsida</taxon>
        <taxon>eudicotyledons</taxon>
        <taxon>Gunneridae</taxon>
        <taxon>Pentapetalae</taxon>
        <taxon>rosids</taxon>
        <taxon>fabids</taxon>
        <taxon>Rosales</taxon>
        <taxon>Rosaceae</taxon>
        <taxon>Amygdaloideae</taxon>
        <taxon>Maleae</taxon>
        <taxon>Malus</taxon>
    </lineage>
</organism>